<dbReference type="GO" id="GO:0005730">
    <property type="term" value="C:nucleolus"/>
    <property type="evidence" value="ECO:0007669"/>
    <property type="project" value="UniProtKB-SubCell"/>
</dbReference>
<feature type="domain" description="MI" evidence="9">
    <location>
        <begin position="619"/>
        <end position="735"/>
    </location>
</feature>
<evidence type="ECO:0000313" key="10">
    <source>
        <dbReference type="Ensembl" id="ENSMMOP00000005620.1"/>
    </source>
</evidence>
<dbReference type="Gene3D" id="1.25.40.180">
    <property type="match status" value="1"/>
</dbReference>
<dbReference type="Proteomes" id="UP000261620">
    <property type="component" value="Unplaced"/>
</dbReference>
<evidence type="ECO:0000259" key="9">
    <source>
        <dbReference type="PROSITE" id="PS51366"/>
    </source>
</evidence>
<evidence type="ECO:0000256" key="6">
    <source>
        <dbReference type="ARBA" id="ARBA00072504"/>
    </source>
</evidence>
<feature type="compositionally biased region" description="Basic residues" evidence="8">
    <location>
        <begin position="1"/>
        <end position="22"/>
    </location>
</feature>
<feature type="compositionally biased region" description="Basic and acidic residues" evidence="8">
    <location>
        <begin position="147"/>
        <end position="156"/>
    </location>
</feature>
<keyword evidence="11" id="KW-1185">Reference proteome</keyword>
<organism evidence="10 11">
    <name type="scientific">Mola mola</name>
    <name type="common">Ocean sunfish</name>
    <name type="synonym">Tetraodon mola</name>
    <dbReference type="NCBI Taxonomy" id="94237"/>
    <lineage>
        <taxon>Eukaryota</taxon>
        <taxon>Metazoa</taxon>
        <taxon>Chordata</taxon>
        <taxon>Craniata</taxon>
        <taxon>Vertebrata</taxon>
        <taxon>Euteleostomi</taxon>
        <taxon>Actinopterygii</taxon>
        <taxon>Neopterygii</taxon>
        <taxon>Teleostei</taxon>
        <taxon>Neoteleostei</taxon>
        <taxon>Acanthomorphata</taxon>
        <taxon>Eupercaria</taxon>
        <taxon>Tetraodontiformes</taxon>
        <taxon>Molidae</taxon>
        <taxon>Mola</taxon>
    </lineage>
</organism>
<dbReference type="SMART" id="SM00543">
    <property type="entry name" value="MIF4G"/>
    <property type="match status" value="1"/>
</dbReference>
<proteinExistence type="inferred from homology"/>
<dbReference type="InterPro" id="IPR003891">
    <property type="entry name" value="Initiation_fac_eIF4g_MI"/>
</dbReference>
<dbReference type="InterPro" id="IPR003890">
    <property type="entry name" value="MIF4G-like_typ-3"/>
</dbReference>
<evidence type="ECO:0000313" key="11">
    <source>
        <dbReference type="Proteomes" id="UP000261620"/>
    </source>
</evidence>
<dbReference type="SUPFAM" id="SSF48371">
    <property type="entry name" value="ARM repeat"/>
    <property type="match status" value="1"/>
</dbReference>
<protein>
    <recommendedName>
        <fullName evidence="6">Nucleolar MIF4G domain-containing protein 1</fullName>
    </recommendedName>
    <alternativeName>
        <fullName evidence="7">SGD1 homolog</fullName>
    </alternativeName>
</protein>
<feature type="region of interest" description="Disordered" evidence="8">
    <location>
        <begin position="53"/>
        <end position="166"/>
    </location>
</feature>
<evidence type="ECO:0000256" key="3">
    <source>
        <dbReference type="ARBA" id="ARBA00023242"/>
    </source>
</evidence>
<sequence length="842" mass="96187">KKKKKQKKGKGKWTQNRKKKKGNAVLQKYMVAVDEFIKSKGSTEEVENDHALGFIKKKSRKELRKEKRKMKKAKMKSHYEGKKAFSLPFDDGGKSTAPADKNKQKRKMEKTKKQVSKAESSQARSVPENKPDNIKAASPKKGKKLNKLQESRKRALLEANEDEDREIKKLERCLGLNKRKNKKTLPQSFVADGLDYILGMLDSGSSAMGVCDDDDDMDMAKENFEKLNEEDDSQPSDDDENPEDEMDSDSSDQSSLDADNEVDEEESDDDGNDDMGENVDEEEEEMEDDQHEVDESNAVSYTGKYMPPHLRIVDDDKRKAGLEKLKRNVKGLINRLSEPNMASISGQLEELYMSCSRKDMNDTLTEVVLAACVSPALMPDRLLMEHVLLVSILHHAVGLEVGANFLETVVRKFDEVYKNPTEGKECDNLIAIIGHLYNFHVVHSLLIFDILKLFIGAFTEKDVELVLFMLRNVGFALRKDDALALKELISEGQHKASDMGSKFQDQTRVRFMLETMLALKNNDMRKIPGYDPEPVERLRKLQRTLIHRSVGGSDMKLRVSLDNLLIAEQVGRWWIVGSSWSGAPMISEQGDMTSKQSTAEGQFSAKVLELARKQRMNTEVRRNIFCVIMTSEDYLDAFEKLLRMGLRERQEREIVYVLMDCCLQEKSFNAYYAVLGEKFCSHDRRFQMTFQFSLWDKFRELPNLTSSTLNNLVQLVTRFLQRKCLSLSILKVIEFGELDKPTVHFLRQVLIKLLQETDPEDLASLMVTTLILYRPASRKTTPRCFAPCERLKSMSLIVSPFCQDFRNSQARNRGPAEQAALLSERAQIATKAMEAREAKLKL</sequence>
<dbReference type="SMART" id="SM00544">
    <property type="entry name" value="MA3"/>
    <property type="match status" value="1"/>
</dbReference>
<comment type="subcellular location">
    <subcellularLocation>
        <location evidence="1">Nucleus</location>
        <location evidence="1">Nucleolus</location>
    </subcellularLocation>
</comment>
<feature type="region of interest" description="Disordered" evidence="8">
    <location>
        <begin position="203"/>
        <end position="302"/>
    </location>
</feature>
<reference evidence="10" key="2">
    <citation type="submission" date="2025-09" db="UniProtKB">
        <authorList>
            <consortium name="Ensembl"/>
        </authorList>
    </citation>
    <scope>IDENTIFICATION</scope>
</reference>
<feature type="compositionally biased region" description="Acidic residues" evidence="8">
    <location>
        <begin position="258"/>
        <end position="292"/>
    </location>
</feature>
<feature type="compositionally biased region" description="Basic and acidic residues" evidence="8">
    <location>
        <begin position="218"/>
        <end position="227"/>
    </location>
</feature>
<dbReference type="InterPro" id="IPR016024">
    <property type="entry name" value="ARM-type_fold"/>
</dbReference>
<feature type="region of interest" description="Disordered" evidence="8">
    <location>
        <begin position="1"/>
        <end position="24"/>
    </location>
</feature>
<dbReference type="InterPro" id="IPR050781">
    <property type="entry name" value="CWC22_splicing_factor"/>
</dbReference>
<name>A0A3Q4AMS1_MOLML</name>
<comment type="similarity">
    <text evidence="2">Belongs to the CWC22 family.</text>
</comment>
<evidence type="ECO:0000256" key="7">
    <source>
        <dbReference type="ARBA" id="ARBA00075714"/>
    </source>
</evidence>
<dbReference type="Pfam" id="PF02854">
    <property type="entry name" value="MIF4G"/>
    <property type="match status" value="1"/>
</dbReference>
<dbReference type="GO" id="GO:0003723">
    <property type="term" value="F:RNA binding"/>
    <property type="evidence" value="ECO:0007669"/>
    <property type="project" value="InterPro"/>
</dbReference>
<dbReference type="Ensembl" id="ENSMMOT00000005720.1">
    <property type="protein sequence ID" value="ENSMMOP00000005620.1"/>
    <property type="gene ID" value="ENSMMOG00000004419.1"/>
</dbReference>
<evidence type="ECO:0000256" key="5">
    <source>
        <dbReference type="ARBA" id="ARBA00063784"/>
    </source>
</evidence>
<evidence type="ECO:0000256" key="4">
    <source>
        <dbReference type="ARBA" id="ARBA00054269"/>
    </source>
</evidence>
<dbReference type="PANTHER" id="PTHR18034">
    <property type="entry name" value="CELL CYCLE CONTROL PROTEIN CWF22-RELATED"/>
    <property type="match status" value="1"/>
</dbReference>
<keyword evidence="3" id="KW-0539">Nucleus</keyword>
<dbReference type="Pfam" id="PF02847">
    <property type="entry name" value="MA3"/>
    <property type="match status" value="1"/>
</dbReference>
<dbReference type="FunFam" id="1.25.40.180:FF:000032">
    <property type="entry name" value="Nucleolar MIF4G domain-containing protein 1"/>
    <property type="match status" value="1"/>
</dbReference>
<reference evidence="10" key="1">
    <citation type="submission" date="2025-08" db="UniProtKB">
        <authorList>
            <consortium name="Ensembl"/>
        </authorList>
    </citation>
    <scope>IDENTIFICATION</scope>
</reference>
<dbReference type="GO" id="GO:0042274">
    <property type="term" value="P:ribosomal small subunit biogenesis"/>
    <property type="evidence" value="ECO:0007669"/>
    <property type="project" value="TreeGrafter"/>
</dbReference>
<feature type="compositionally biased region" description="Basic residues" evidence="8">
    <location>
        <begin position="55"/>
        <end position="76"/>
    </location>
</feature>
<dbReference type="PANTHER" id="PTHR18034:SF4">
    <property type="entry name" value="NUCLEOLAR MIF4G DOMAIN-CONTAINING PROTEIN 1"/>
    <property type="match status" value="1"/>
</dbReference>
<dbReference type="AlphaFoldDB" id="A0A3Q4AMS1"/>
<accession>A0A3Q4AMS1</accession>
<feature type="compositionally biased region" description="Basic residues" evidence="8">
    <location>
        <begin position="103"/>
        <end position="115"/>
    </location>
</feature>
<dbReference type="STRING" id="94237.ENSMMOP00000005620"/>
<feature type="compositionally biased region" description="Acidic residues" evidence="8">
    <location>
        <begin position="228"/>
        <end position="250"/>
    </location>
</feature>
<dbReference type="OMA" id="FMVDILN"/>
<dbReference type="PROSITE" id="PS51366">
    <property type="entry name" value="MI"/>
    <property type="match status" value="1"/>
</dbReference>
<evidence type="ECO:0000256" key="8">
    <source>
        <dbReference type="SAM" id="MobiDB-lite"/>
    </source>
</evidence>
<comment type="function">
    <text evidence="4">Plays a role in targeting PPP1CA to the nucleolus.</text>
</comment>
<evidence type="ECO:0000256" key="1">
    <source>
        <dbReference type="ARBA" id="ARBA00004604"/>
    </source>
</evidence>
<evidence type="ECO:0000256" key="2">
    <source>
        <dbReference type="ARBA" id="ARBA00006856"/>
    </source>
</evidence>
<comment type="subunit">
    <text evidence="5">May interact with EIF4A1, EIF4A2 and EIF4A3. Interacts with PPP1CA and PPP1CC.</text>
</comment>